<dbReference type="Proteomes" id="UP000011708">
    <property type="component" value="Chromosome"/>
</dbReference>
<gene>
    <name evidence="1" type="ORF">HMPREF9725_02235</name>
</gene>
<feature type="non-terminal residue" evidence="1">
    <location>
        <position position="120"/>
    </location>
</feature>
<accession>M2BIY0</accession>
<protein>
    <submittedName>
        <fullName evidence="1">Uncharacterized protein</fullName>
    </submittedName>
</protein>
<dbReference type="AlphaFoldDB" id="M2BIY0"/>
<evidence type="ECO:0000313" key="1">
    <source>
        <dbReference type="EMBL" id="EMB29365.1"/>
    </source>
</evidence>
<name>M2BIY0_TREDN</name>
<dbReference type="EMBL" id="AGDW01000022">
    <property type="protein sequence ID" value="EMB29365.1"/>
    <property type="molecule type" value="Genomic_DNA"/>
</dbReference>
<organism evidence="1">
    <name type="scientific">Treponema denticola H1-T</name>
    <dbReference type="NCBI Taxonomy" id="999431"/>
    <lineage>
        <taxon>Bacteria</taxon>
        <taxon>Pseudomonadati</taxon>
        <taxon>Spirochaetota</taxon>
        <taxon>Spirochaetia</taxon>
        <taxon>Spirochaetales</taxon>
        <taxon>Treponemataceae</taxon>
        <taxon>Treponema</taxon>
    </lineage>
</organism>
<dbReference type="HOGENOM" id="CLU_145116_0_0_12"/>
<reference evidence="1" key="1">
    <citation type="submission" date="2012-01" db="EMBL/GenBank/DDBJ databases">
        <title>The Genome Sequence of Treponema denticola H1-T.</title>
        <authorList>
            <consortium name="The Broad Institute Genome Sequencing Platform"/>
            <person name="Earl A."/>
            <person name="Ward D."/>
            <person name="Feldgarden M."/>
            <person name="Gevers D."/>
            <person name="Blanton J.M."/>
            <person name="Fenno C.J."/>
            <person name="Baranova O.V."/>
            <person name="Mathney J."/>
            <person name="Dewhirst F.E."/>
            <person name="Izard J."/>
            <person name="Young S.K."/>
            <person name="Zeng Q."/>
            <person name="Gargeya S."/>
            <person name="Fitzgerald M."/>
            <person name="Haas B."/>
            <person name="Abouelleil A."/>
            <person name="Alvarado L."/>
            <person name="Arachchi H.M."/>
            <person name="Berlin A."/>
            <person name="Chapman S.B."/>
            <person name="Gearin G."/>
            <person name="Goldberg J."/>
            <person name="Griggs A."/>
            <person name="Gujja S."/>
            <person name="Hansen M."/>
            <person name="Heiman D."/>
            <person name="Howarth C."/>
            <person name="Larimer J."/>
            <person name="Lui A."/>
            <person name="MacDonald P.J.P."/>
            <person name="McCowen C."/>
            <person name="Montmayeur A."/>
            <person name="Murphy C."/>
            <person name="Neiman D."/>
            <person name="Pearson M."/>
            <person name="Priest M."/>
            <person name="Roberts A."/>
            <person name="Saif S."/>
            <person name="Shea T."/>
            <person name="Sisk P."/>
            <person name="Stolte C."/>
            <person name="Sykes S."/>
            <person name="Wortman J."/>
            <person name="Nusbaum C."/>
            <person name="Birren B."/>
        </authorList>
    </citation>
    <scope>NUCLEOTIDE SEQUENCE [LARGE SCALE GENOMIC DNA]</scope>
    <source>
        <strain evidence="1">H1-T</strain>
    </source>
</reference>
<comment type="caution">
    <text evidence="1">The sequence shown here is derived from an EMBL/GenBank/DDBJ whole genome shotgun (WGS) entry which is preliminary data.</text>
</comment>
<sequence length="120" mass="13461">MFKVNGTVLENVKFNGVDLDKVLVNGVIVFEKVKFNNTVTMRTLQDSITINVQTKDLSLCEVWNAGNKIGVLNNDQDTSIFIPNKNEDVIIKGKDITYLYCPRNQLTSLNVQGLNNLQSL</sequence>
<proteinExistence type="predicted"/>